<feature type="compositionally biased region" description="Low complexity" evidence="1">
    <location>
        <begin position="160"/>
        <end position="170"/>
    </location>
</feature>
<protein>
    <submittedName>
        <fullName evidence="2">Uncharacterized protein</fullName>
    </submittedName>
</protein>
<feature type="region of interest" description="Disordered" evidence="1">
    <location>
        <begin position="1"/>
        <end position="69"/>
    </location>
</feature>
<evidence type="ECO:0000313" key="2">
    <source>
        <dbReference type="Ensembl" id="ENSSSCP00030034686.1"/>
    </source>
</evidence>
<feature type="region of interest" description="Disordered" evidence="1">
    <location>
        <begin position="144"/>
        <end position="190"/>
    </location>
</feature>
<proteinExistence type="predicted"/>
<sequence length="212" mass="21730">MEAADAARSNGASPEARDARSPLGPNGSLENVTKAEGKEAKTTNGHAGEAAESKSLGGALKPETACHLRREGGAAQVHLLGAPQAHRVHHGARGGPAEQLPSGRLGHPPALQVGLRGGPVRLVHRQQAEGRQVLPGVPGLLLRAAPQAPPGGRRLPRPPAARAHPGLRGPQVPPARQDHGALLPDGPDLHLLPLHVPGAQESQHCDCGRGQG</sequence>
<dbReference type="Ensembl" id="ENSSSCT00030075936.1">
    <property type="protein sequence ID" value="ENSSSCP00030034686.1"/>
    <property type="gene ID" value="ENSSSCG00030054506.1"/>
</dbReference>
<evidence type="ECO:0000256" key="1">
    <source>
        <dbReference type="SAM" id="MobiDB-lite"/>
    </source>
</evidence>
<dbReference type="Proteomes" id="UP000694570">
    <property type="component" value="Unplaced"/>
</dbReference>
<dbReference type="AlphaFoldDB" id="A0A8D0XH69"/>
<accession>A0A8D0XH69</accession>
<evidence type="ECO:0000313" key="3">
    <source>
        <dbReference type="Proteomes" id="UP000694570"/>
    </source>
</evidence>
<feature type="compositionally biased region" description="Low complexity" evidence="1">
    <location>
        <begin position="144"/>
        <end position="153"/>
    </location>
</feature>
<name>A0A8D0XH69_PIG</name>
<organism evidence="2 3">
    <name type="scientific">Sus scrofa</name>
    <name type="common">Pig</name>
    <dbReference type="NCBI Taxonomy" id="9823"/>
    <lineage>
        <taxon>Eukaryota</taxon>
        <taxon>Metazoa</taxon>
        <taxon>Chordata</taxon>
        <taxon>Craniata</taxon>
        <taxon>Vertebrata</taxon>
        <taxon>Euteleostomi</taxon>
        <taxon>Mammalia</taxon>
        <taxon>Eutheria</taxon>
        <taxon>Laurasiatheria</taxon>
        <taxon>Artiodactyla</taxon>
        <taxon>Suina</taxon>
        <taxon>Suidae</taxon>
        <taxon>Sus</taxon>
    </lineage>
</organism>
<reference evidence="2" key="1">
    <citation type="submission" date="2025-08" db="UniProtKB">
        <authorList>
            <consortium name="Ensembl"/>
        </authorList>
    </citation>
    <scope>IDENTIFICATION</scope>
</reference>